<comment type="caution">
    <text evidence="3">The sequence shown here is derived from an EMBL/GenBank/DDBJ whole genome shotgun (WGS) entry which is preliminary data.</text>
</comment>
<dbReference type="EMBL" id="CAXKWB010008498">
    <property type="protein sequence ID" value="CAL4091258.1"/>
    <property type="molecule type" value="Genomic_DNA"/>
</dbReference>
<dbReference type="Gene3D" id="3.40.33.10">
    <property type="entry name" value="CAP"/>
    <property type="match status" value="1"/>
</dbReference>
<evidence type="ECO:0000313" key="4">
    <source>
        <dbReference type="Proteomes" id="UP001497623"/>
    </source>
</evidence>
<accession>A0AAV2QPM9</accession>
<dbReference type="InterPro" id="IPR001283">
    <property type="entry name" value="CRISP-related"/>
</dbReference>
<feature type="region of interest" description="Disordered" evidence="1">
    <location>
        <begin position="662"/>
        <end position="749"/>
    </location>
</feature>
<feature type="compositionally biased region" description="Basic and acidic residues" evidence="1">
    <location>
        <begin position="673"/>
        <end position="690"/>
    </location>
</feature>
<name>A0AAV2QPM9_MEGNR</name>
<evidence type="ECO:0000313" key="3">
    <source>
        <dbReference type="EMBL" id="CAL4091258.1"/>
    </source>
</evidence>
<feature type="domain" description="SCP" evidence="2">
    <location>
        <begin position="797"/>
        <end position="965"/>
    </location>
</feature>
<sequence length="991" mass="113852">FYSNNVPDPNEKYKTDSNTGIYNLNRVESGEKLFELGTEEDYNDVSNKNIESHFSQTKSDTQWKNHRNGKSLRVPSEEDFYKDITFNPKYARKSYSQEIVVANNVKDYDEIDIVRSHAINSNNKYSMYNDQVITESDYDIKKERYPIDSVYEDLDFKNQTYTYRFPIKEGEGLVVNMDDMSQESSHEDETVKDSKMEYSEDKFFSKTNLKKESYINKERVISGNFKYHHENNDQKYDKLEESSSIYPYQYATYNVDENDSLKQYISNDPLENKVDSDSRENNSDISSEIYNSDIHIASKYSRQPKAAKIFNYANRMKNLDGAIEYKYPYSKSSRNNIDGPLAMFYDNKFDHLSTDAYRYPHKNDDDGYKPIKLTSGKKYVYGSTKGSGEQRIVSPLRKRLQLYKGHGHSRVPNMLRLDSNDENESFSPNNGNYNPEKLYTYFNDIKKKGPMNIQFADKKACGKDGIACKFEDKKEENNVHIKPICDINDHKTITTTSTTLLHRDDTNTVTTVTKSSCNEGTDITTVTKETNSTESNFYDHDSKKFHYNKRIYNRHLDRPPEKQFFNVHTISAKGKRRGRLLSLSTEEPDLNVGNGYRENIVKYPDESSNDYNSENLYLKSSEKDSLEISERKLLESSEKEITDSSKTAAKYKRTGRLLLFPNEEPNLKVDNGYTEKKDKHSDESSDDHNSKNNHFVSSEMEFLDSSEIELSGESSDENKSKRTSMDITNHNDLQEINSDENDEEKEDEEEIEIIEKNKTRNGDMNFCDDYSEVYVNHSAIILENDKCDIISAGLNQGMVEYILRIHNGLRTRVANGSELGGSPGPQPSAANMKELTWNTELAHVAQAWASQCSESHDCQECRGLCSRDYLVGQNIYTEWNISIPDWERAINAWYDEVDGIATIETLEEEDGDSIGSALNYVQIVWAETAEIGCGVVHYELSEEKEDSLPTVTYVCNYGPAAVRTKSPLYIEGNPASKCETEESKSHPGLCS</sequence>
<evidence type="ECO:0000256" key="1">
    <source>
        <dbReference type="SAM" id="MobiDB-lite"/>
    </source>
</evidence>
<dbReference type="AlphaFoldDB" id="A0AAV2QPM9"/>
<dbReference type="Proteomes" id="UP001497623">
    <property type="component" value="Unassembled WGS sequence"/>
</dbReference>
<feature type="non-terminal residue" evidence="3">
    <location>
        <position position="1"/>
    </location>
</feature>
<dbReference type="CDD" id="cd05380">
    <property type="entry name" value="CAP_euk"/>
    <property type="match status" value="1"/>
</dbReference>
<dbReference type="InterPro" id="IPR035940">
    <property type="entry name" value="CAP_sf"/>
</dbReference>
<protein>
    <recommendedName>
        <fullName evidence="2">SCP domain-containing protein</fullName>
    </recommendedName>
</protein>
<dbReference type="Pfam" id="PF00188">
    <property type="entry name" value="CAP"/>
    <property type="match status" value="1"/>
</dbReference>
<dbReference type="InterPro" id="IPR014044">
    <property type="entry name" value="CAP_dom"/>
</dbReference>
<dbReference type="SMART" id="SM00198">
    <property type="entry name" value="SCP"/>
    <property type="match status" value="1"/>
</dbReference>
<feature type="compositionally biased region" description="Acidic residues" evidence="1">
    <location>
        <begin position="737"/>
        <end position="749"/>
    </location>
</feature>
<gene>
    <name evidence="3" type="ORF">MNOR_LOCUS14291</name>
</gene>
<feature type="region of interest" description="Disordered" evidence="1">
    <location>
        <begin position="411"/>
        <end position="431"/>
    </location>
</feature>
<proteinExistence type="predicted"/>
<reference evidence="3 4" key="1">
    <citation type="submission" date="2024-05" db="EMBL/GenBank/DDBJ databases">
        <authorList>
            <person name="Wallberg A."/>
        </authorList>
    </citation>
    <scope>NUCLEOTIDE SEQUENCE [LARGE SCALE GENOMIC DNA]</scope>
</reference>
<dbReference type="SUPFAM" id="SSF55797">
    <property type="entry name" value="PR-1-like"/>
    <property type="match status" value="1"/>
</dbReference>
<dbReference type="PANTHER" id="PTHR10334">
    <property type="entry name" value="CYSTEINE-RICH SECRETORY PROTEIN-RELATED"/>
    <property type="match status" value="1"/>
</dbReference>
<keyword evidence="4" id="KW-1185">Reference proteome</keyword>
<organism evidence="3 4">
    <name type="scientific">Meganyctiphanes norvegica</name>
    <name type="common">Northern krill</name>
    <name type="synonym">Thysanopoda norvegica</name>
    <dbReference type="NCBI Taxonomy" id="48144"/>
    <lineage>
        <taxon>Eukaryota</taxon>
        <taxon>Metazoa</taxon>
        <taxon>Ecdysozoa</taxon>
        <taxon>Arthropoda</taxon>
        <taxon>Crustacea</taxon>
        <taxon>Multicrustacea</taxon>
        <taxon>Malacostraca</taxon>
        <taxon>Eumalacostraca</taxon>
        <taxon>Eucarida</taxon>
        <taxon>Euphausiacea</taxon>
        <taxon>Euphausiidae</taxon>
        <taxon>Meganyctiphanes</taxon>
    </lineage>
</organism>
<evidence type="ECO:0000259" key="2">
    <source>
        <dbReference type="SMART" id="SM00198"/>
    </source>
</evidence>
<dbReference type="PRINTS" id="PR00837">
    <property type="entry name" value="V5TPXLIKE"/>
</dbReference>